<comment type="similarity">
    <text evidence="2">Belongs to the acyl-CoA dehydrogenase family.</text>
</comment>
<dbReference type="Gene3D" id="1.20.140.10">
    <property type="entry name" value="Butyryl-CoA Dehydrogenase, subunit A, domain 3"/>
    <property type="match status" value="1"/>
</dbReference>
<dbReference type="Pfam" id="PF02770">
    <property type="entry name" value="Acyl-CoA_dh_M"/>
    <property type="match status" value="1"/>
</dbReference>
<comment type="cofactor">
    <cofactor evidence="1">
        <name>FAD</name>
        <dbReference type="ChEBI" id="CHEBI:57692"/>
    </cofactor>
</comment>
<evidence type="ECO:0000256" key="1">
    <source>
        <dbReference type="ARBA" id="ARBA00001974"/>
    </source>
</evidence>
<evidence type="ECO:0000256" key="4">
    <source>
        <dbReference type="ARBA" id="ARBA00022827"/>
    </source>
</evidence>
<sequence length="401" mass="45014">MDMRFSPEEEQFRLDVRDFLTRHLPQDIRLKVEHGQRLHKQDYVRWQDILRTKGWYAVNWPEAFGGPGWSPAQKYLFAQEYGALPCPPLVQFGVNMVGPVIYTYGNDEQKQRFLPRILANQDWWCQGYSEPGAGSDLASLKTSAVRDGDYYVVNGSKIWTTWAQWADWMFALVRTSHEARPQQGISFLLLDMKSPGITVRPIRLLDGDAEVNEVFFDNVRVPVSQRVGDEGVGWSYGKFLLEHERFVISGVARSRRLLGQLETLARERTDGTDGTGNSLWASQAIRLRFADLQTQLRVLELTELRFLSAMNAGQSPGVAASILKIRGTEIEQAISELALECMALDVAAFDEAFLDGQHGTSVTADGAAAAGPAYFNLRKVSIWGGSNEIQRNVLAKQVLGL</sequence>
<evidence type="ECO:0000259" key="6">
    <source>
        <dbReference type="Pfam" id="PF00441"/>
    </source>
</evidence>
<evidence type="ECO:0000256" key="3">
    <source>
        <dbReference type="ARBA" id="ARBA00022630"/>
    </source>
</evidence>
<dbReference type="SUPFAM" id="SSF56645">
    <property type="entry name" value="Acyl-CoA dehydrogenase NM domain-like"/>
    <property type="match status" value="1"/>
</dbReference>
<keyword evidence="10" id="KW-1185">Reference proteome</keyword>
<organism evidence="9 10">
    <name type="scientific">Pandoraea iniqua</name>
    <dbReference type="NCBI Taxonomy" id="2508288"/>
    <lineage>
        <taxon>Bacteria</taxon>
        <taxon>Pseudomonadati</taxon>
        <taxon>Pseudomonadota</taxon>
        <taxon>Betaproteobacteria</taxon>
        <taxon>Burkholderiales</taxon>
        <taxon>Burkholderiaceae</taxon>
        <taxon>Pandoraea</taxon>
    </lineage>
</organism>
<dbReference type="InterPro" id="IPR052161">
    <property type="entry name" value="Mycobact_Acyl-CoA_DH"/>
</dbReference>
<evidence type="ECO:0000259" key="7">
    <source>
        <dbReference type="Pfam" id="PF02770"/>
    </source>
</evidence>
<evidence type="ECO:0000313" key="10">
    <source>
        <dbReference type="Proteomes" id="UP000333828"/>
    </source>
</evidence>
<dbReference type="Pfam" id="PF00441">
    <property type="entry name" value="Acyl-CoA_dh_1"/>
    <property type="match status" value="1"/>
</dbReference>
<proteinExistence type="inferred from homology"/>
<feature type="domain" description="Acyl-CoA dehydrogenase/oxidase N-terminal" evidence="8">
    <location>
        <begin position="6"/>
        <end position="119"/>
    </location>
</feature>
<evidence type="ECO:0000313" key="9">
    <source>
        <dbReference type="EMBL" id="VVD93570.1"/>
    </source>
</evidence>
<dbReference type="InterPro" id="IPR009075">
    <property type="entry name" value="AcylCo_DH/oxidase_C"/>
</dbReference>
<protein>
    <submittedName>
        <fullName evidence="9">Acyl-CoA dehydrogenase FadE17</fullName>
        <ecNumber evidence="9">1.3.99.-</ecNumber>
    </submittedName>
</protein>
<keyword evidence="4" id="KW-0274">FAD</keyword>
<dbReference type="GO" id="GO:0005886">
    <property type="term" value="C:plasma membrane"/>
    <property type="evidence" value="ECO:0007669"/>
    <property type="project" value="TreeGrafter"/>
</dbReference>
<evidence type="ECO:0000256" key="5">
    <source>
        <dbReference type="ARBA" id="ARBA00023002"/>
    </source>
</evidence>
<feature type="domain" description="Acyl-CoA dehydrogenase/oxidase C-terminal" evidence="6">
    <location>
        <begin position="233"/>
        <end position="399"/>
    </location>
</feature>
<dbReference type="Proteomes" id="UP000333828">
    <property type="component" value="Unassembled WGS sequence"/>
</dbReference>
<dbReference type="EMBL" id="CABPSI010000002">
    <property type="protein sequence ID" value="VVD93570.1"/>
    <property type="molecule type" value="Genomic_DNA"/>
</dbReference>
<keyword evidence="3" id="KW-0285">Flavoprotein</keyword>
<name>A0A5E4U0G9_9BURK</name>
<dbReference type="InterPro" id="IPR036250">
    <property type="entry name" value="AcylCo_DH-like_C"/>
</dbReference>
<dbReference type="Pfam" id="PF02771">
    <property type="entry name" value="Acyl-CoA_dh_N"/>
    <property type="match status" value="1"/>
</dbReference>
<dbReference type="FunFam" id="2.40.110.10:FF:000011">
    <property type="entry name" value="Acyl-CoA dehydrogenase FadE34"/>
    <property type="match status" value="1"/>
</dbReference>
<dbReference type="EC" id="1.3.99.-" evidence="9"/>
<evidence type="ECO:0000259" key="8">
    <source>
        <dbReference type="Pfam" id="PF02771"/>
    </source>
</evidence>
<dbReference type="GO" id="GO:0016627">
    <property type="term" value="F:oxidoreductase activity, acting on the CH-CH group of donors"/>
    <property type="evidence" value="ECO:0007669"/>
    <property type="project" value="InterPro"/>
</dbReference>
<gene>
    <name evidence="9" type="ORF">PIN31115_01727</name>
</gene>
<dbReference type="InterPro" id="IPR009100">
    <property type="entry name" value="AcylCoA_DH/oxidase_NM_dom_sf"/>
</dbReference>
<accession>A0A5E4U0G9</accession>
<dbReference type="InterPro" id="IPR013786">
    <property type="entry name" value="AcylCoA_DH/ox_N"/>
</dbReference>
<keyword evidence="5 9" id="KW-0560">Oxidoreductase</keyword>
<feature type="domain" description="Acyl-CoA oxidase/dehydrogenase middle" evidence="7">
    <location>
        <begin position="125"/>
        <end position="219"/>
    </location>
</feature>
<dbReference type="InterPro" id="IPR046373">
    <property type="entry name" value="Acyl-CoA_Oxase/DH_mid-dom_sf"/>
</dbReference>
<dbReference type="GO" id="GO:0050660">
    <property type="term" value="F:flavin adenine dinucleotide binding"/>
    <property type="evidence" value="ECO:0007669"/>
    <property type="project" value="InterPro"/>
</dbReference>
<dbReference type="Gene3D" id="2.40.110.10">
    <property type="entry name" value="Butyryl-CoA Dehydrogenase, subunit A, domain 2"/>
    <property type="match status" value="1"/>
</dbReference>
<dbReference type="InterPro" id="IPR037069">
    <property type="entry name" value="AcylCoA_DH/ox_N_sf"/>
</dbReference>
<dbReference type="PANTHER" id="PTHR43292">
    <property type="entry name" value="ACYL-COA DEHYDROGENASE"/>
    <property type="match status" value="1"/>
</dbReference>
<reference evidence="9 10" key="1">
    <citation type="submission" date="2019-08" db="EMBL/GenBank/DDBJ databases">
        <authorList>
            <person name="Peeters C."/>
        </authorList>
    </citation>
    <scope>NUCLEOTIDE SEQUENCE [LARGE SCALE GENOMIC DNA]</scope>
    <source>
        <strain evidence="9 10">LMG 31115</strain>
    </source>
</reference>
<dbReference type="RefSeq" id="WP_150683708.1">
    <property type="nucleotide sequence ID" value="NZ_CABPSI010000002.1"/>
</dbReference>
<evidence type="ECO:0000256" key="2">
    <source>
        <dbReference type="ARBA" id="ARBA00009347"/>
    </source>
</evidence>
<dbReference type="InterPro" id="IPR006091">
    <property type="entry name" value="Acyl-CoA_Oxase/DH_mid-dom"/>
</dbReference>
<dbReference type="Gene3D" id="1.10.540.10">
    <property type="entry name" value="Acyl-CoA dehydrogenase/oxidase, N-terminal domain"/>
    <property type="match status" value="1"/>
</dbReference>
<dbReference type="AlphaFoldDB" id="A0A5E4U0G9"/>
<dbReference type="PANTHER" id="PTHR43292:SF3">
    <property type="entry name" value="ACYL-COA DEHYDROGENASE FADE29"/>
    <property type="match status" value="1"/>
</dbReference>
<dbReference type="SUPFAM" id="SSF47203">
    <property type="entry name" value="Acyl-CoA dehydrogenase C-terminal domain-like"/>
    <property type="match status" value="1"/>
</dbReference>